<name>A0A356W817_9PROT</name>
<feature type="compositionally biased region" description="Pro residues" evidence="1">
    <location>
        <begin position="39"/>
        <end position="49"/>
    </location>
</feature>
<protein>
    <submittedName>
        <fullName evidence="2">Uncharacterized protein</fullName>
    </submittedName>
</protein>
<feature type="compositionally biased region" description="Basic and acidic residues" evidence="1">
    <location>
        <begin position="193"/>
        <end position="209"/>
    </location>
</feature>
<reference evidence="2 3" key="1">
    <citation type="journal article" date="2018" name="Nat. Biotechnol.">
        <title>A standardized bacterial taxonomy based on genome phylogeny substantially revises the tree of life.</title>
        <authorList>
            <person name="Parks D.H."/>
            <person name="Chuvochina M."/>
            <person name="Waite D.W."/>
            <person name="Rinke C."/>
            <person name="Skarshewski A."/>
            <person name="Chaumeil P.A."/>
            <person name="Hugenholtz P."/>
        </authorList>
    </citation>
    <scope>NUCLEOTIDE SEQUENCE [LARGE SCALE GENOMIC DNA]</scope>
    <source>
        <strain evidence="2">UBA10378</strain>
    </source>
</reference>
<evidence type="ECO:0000313" key="2">
    <source>
        <dbReference type="EMBL" id="HBQ49831.1"/>
    </source>
</evidence>
<feature type="region of interest" description="Disordered" evidence="1">
    <location>
        <begin position="193"/>
        <end position="223"/>
    </location>
</feature>
<proteinExistence type="predicted"/>
<organism evidence="2 3">
    <name type="scientific">Hyphomonas atlantica</name>
    <dbReference type="NCBI Taxonomy" id="1280948"/>
    <lineage>
        <taxon>Bacteria</taxon>
        <taxon>Pseudomonadati</taxon>
        <taxon>Pseudomonadota</taxon>
        <taxon>Alphaproteobacteria</taxon>
        <taxon>Hyphomonadales</taxon>
        <taxon>Hyphomonadaceae</taxon>
        <taxon>Hyphomonas</taxon>
    </lineage>
</organism>
<gene>
    <name evidence="2" type="ORF">DD728_13315</name>
</gene>
<sequence>LEPEIEPEPAPAEEAPPEVDLPDVESPEPDPEEAIILPEPAPEAAPVPAPADDILQTIAPPVRQPATSARPFATPRDTGRRPAPSIPGIEFALPPPAMGGGGGALSALMCHKLTEEQRIKAKCDLEATREAYQDAANAGLDRDEQSRLDGAYDTQLRSTLPNDTAFESFLKRNDGVQKYMLDGIDNTIFMDRKPESERQHDQLMRGDKMDWEDEVFDAHNDKE</sequence>
<feature type="non-terminal residue" evidence="2">
    <location>
        <position position="1"/>
    </location>
</feature>
<evidence type="ECO:0000256" key="1">
    <source>
        <dbReference type="SAM" id="MobiDB-lite"/>
    </source>
</evidence>
<feature type="region of interest" description="Disordered" evidence="1">
    <location>
        <begin position="1"/>
        <end position="97"/>
    </location>
</feature>
<dbReference type="AlphaFoldDB" id="A0A356W817"/>
<feature type="compositionally biased region" description="Acidic residues" evidence="1">
    <location>
        <begin position="15"/>
        <end position="33"/>
    </location>
</feature>
<comment type="caution">
    <text evidence="2">The sequence shown here is derived from an EMBL/GenBank/DDBJ whole genome shotgun (WGS) entry which is preliminary data.</text>
</comment>
<dbReference type="Proteomes" id="UP000263957">
    <property type="component" value="Unassembled WGS sequence"/>
</dbReference>
<dbReference type="EMBL" id="DOGS01000264">
    <property type="protein sequence ID" value="HBQ49831.1"/>
    <property type="molecule type" value="Genomic_DNA"/>
</dbReference>
<accession>A0A356W817</accession>
<evidence type="ECO:0000313" key="3">
    <source>
        <dbReference type="Proteomes" id="UP000263957"/>
    </source>
</evidence>